<feature type="domain" description="LysM" evidence="3">
    <location>
        <begin position="93"/>
        <end position="139"/>
    </location>
</feature>
<name>A0AA39XRR4_9PEZI</name>
<dbReference type="Proteomes" id="UP001174936">
    <property type="component" value="Unassembled WGS sequence"/>
</dbReference>
<dbReference type="Pfam" id="PF01476">
    <property type="entry name" value="LysM"/>
    <property type="match status" value="1"/>
</dbReference>
<dbReference type="InterPro" id="IPR036779">
    <property type="entry name" value="LysM_dom_sf"/>
</dbReference>
<dbReference type="InterPro" id="IPR018392">
    <property type="entry name" value="LysM"/>
</dbReference>
<dbReference type="SUPFAM" id="SSF54106">
    <property type="entry name" value="LysM domain"/>
    <property type="match status" value="1"/>
</dbReference>
<organism evidence="4 5">
    <name type="scientific">Cercophora newfieldiana</name>
    <dbReference type="NCBI Taxonomy" id="92897"/>
    <lineage>
        <taxon>Eukaryota</taxon>
        <taxon>Fungi</taxon>
        <taxon>Dikarya</taxon>
        <taxon>Ascomycota</taxon>
        <taxon>Pezizomycotina</taxon>
        <taxon>Sordariomycetes</taxon>
        <taxon>Sordariomycetidae</taxon>
        <taxon>Sordariales</taxon>
        <taxon>Lasiosphaeriaceae</taxon>
        <taxon>Cercophora</taxon>
    </lineage>
</organism>
<accession>A0AA39XRR4</accession>
<evidence type="ECO:0000259" key="3">
    <source>
        <dbReference type="PROSITE" id="PS51782"/>
    </source>
</evidence>
<dbReference type="PROSITE" id="PS50088">
    <property type="entry name" value="ANK_REPEAT"/>
    <property type="match status" value="1"/>
</dbReference>
<dbReference type="PROSITE" id="PS50297">
    <property type="entry name" value="ANK_REP_REGION"/>
    <property type="match status" value="1"/>
</dbReference>
<dbReference type="AlphaFoldDB" id="A0AA39XRR4"/>
<dbReference type="InterPro" id="IPR036770">
    <property type="entry name" value="Ankyrin_rpt-contain_sf"/>
</dbReference>
<sequence>MALSGVLFGSFLLGLGVTAHTQKLCMFNITEPIEGPSTTCWGCRSLRGPNTRLSCLGLQASCKTTIDAITLPTKSKWCIPESTSVPPPGCPSTSHTIRSGDTCQSIAIAQGFSTTQLIEASNLITYCRSFPKAGSIICMPDTLKCKPYPLRLGNIYNRIAATNKVSFAQAVSWNPEVGETCGNMEKLANKTMVICISAPGGAWVEPSQSQNSVSSIRVDTIFTMSGTGFVAMPSATGGSGGGLNIAPVANASRQDCQVYVTPPVLVNETAHLELRLRVEPVHQATGRKLSALAQNTTGITPNCSMTTLAETRMKIAATLQRQCLHWISRRGDADDVPALCAQLDPGHPSPVREWIDLLAVVAYVRQHVSTLSFLVSTYPAPAQPSFDRFGQYDRRHYYHSLIAFDDSKTPAKWQRGVPDYWALHLAVFDLLHKWTSADESLRSFEAVFSFLSALRDTCGLFLNGNTLAQLLTTVSGSVYGFESNVPVLVDIATAKRLLTGLVPAEGLDGEDAIAILLPLAAVPVSNPDRLEYSGWQYYPALHVAAERGDMEMAELLLECSARADVWYPGGISAAEVARGKGHEEVAERIERLGRVPKSCAAQNKRGRQESPSKKRRLDFLTFLYVGRFGGRLGS</sequence>
<keyword evidence="2" id="KW-0732">Signal</keyword>
<feature type="chain" id="PRO_5041289594" description="LysM domain-containing protein" evidence="2">
    <location>
        <begin position="22"/>
        <end position="634"/>
    </location>
</feature>
<evidence type="ECO:0000313" key="5">
    <source>
        <dbReference type="Proteomes" id="UP001174936"/>
    </source>
</evidence>
<feature type="signal peptide" evidence="2">
    <location>
        <begin position="1"/>
        <end position="21"/>
    </location>
</feature>
<dbReference type="SUPFAM" id="SSF48403">
    <property type="entry name" value="Ankyrin repeat"/>
    <property type="match status" value="1"/>
</dbReference>
<evidence type="ECO:0000256" key="1">
    <source>
        <dbReference type="PROSITE-ProRule" id="PRU00023"/>
    </source>
</evidence>
<keyword evidence="5" id="KW-1185">Reference proteome</keyword>
<dbReference type="EMBL" id="JAULSV010000007">
    <property type="protein sequence ID" value="KAK0639014.1"/>
    <property type="molecule type" value="Genomic_DNA"/>
</dbReference>
<comment type="caution">
    <text evidence="4">The sequence shown here is derived from an EMBL/GenBank/DDBJ whole genome shotgun (WGS) entry which is preliminary data.</text>
</comment>
<gene>
    <name evidence="4" type="ORF">B0T16DRAFT_394818</name>
</gene>
<reference evidence="4" key="1">
    <citation type="submission" date="2023-06" db="EMBL/GenBank/DDBJ databases">
        <title>Genome-scale phylogeny and comparative genomics of the fungal order Sordariales.</title>
        <authorList>
            <consortium name="Lawrence Berkeley National Laboratory"/>
            <person name="Hensen N."/>
            <person name="Bonometti L."/>
            <person name="Westerberg I."/>
            <person name="Brannstrom I.O."/>
            <person name="Guillou S."/>
            <person name="Cros-Aarteil S."/>
            <person name="Calhoun S."/>
            <person name="Haridas S."/>
            <person name="Kuo A."/>
            <person name="Mondo S."/>
            <person name="Pangilinan J."/>
            <person name="Riley R."/>
            <person name="Labutti K."/>
            <person name="Andreopoulos B."/>
            <person name="Lipzen A."/>
            <person name="Chen C."/>
            <person name="Yanf M."/>
            <person name="Daum C."/>
            <person name="Ng V."/>
            <person name="Clum A."/>
            <person name="Steindorff A."/>
            <person name="Ohm R."/>
            <person name="Martin F."/>
            <person name="Silar P."/>
            <person name="Natvig D."/>
            <person name="Lalanne C."/>
            <person name="Gautier V."/>
            <person name="Ament-Velasquez S.L."/>
            <person name="Kruys A."/>
            <person name="Hutchinson M.I."/>
            <person name="Powell A.J."/>
            <person name="Barry K."/>
            <person name="Miller A.N."/>
            <person name="Grigoriev I.V."/>
            <person name="Debuchy R."/>
            <person name="Gladieux P."/>
            <person name="Thoren M.H."/>
            <person name="Johannesson H."/>
        </authorList>
    </citation>
    <scope>NUCLEOTIDE SEQUENCE</scope>
    <source>
        <strain evidence="4">SMH2532-1</strain>
    </source>
</reference>
<dbReference type="Gene3D" id="3.10.350.10">
    <property type="entry name" value="LysM domain"/>
    <property type="match status" value="1"/>
</dbReference>
<keyword evidence="1" id="KW-0040">ANK repeat</keyword>
<dbReference type="CDD" id="cd00118">
    <property type="entry name" value="LysM"/>
    <property type="match status" value="1"/>
</dbReference>
<evidence type="ECO:0000313" key="4">
    <source>
        <dbReference type="EMBL" id="KAK0639014.1"/>
    </source>
</evidence>
<feature type="repeat" description="ANK" evidence="1">
    <location>
        <begin position="536"/>
        <end position="565"/>
    </location>
</feature>
<dbReference type="PROSITE" id="PS51782">
    <property type="entry name" value="LYSM"/>
    <property type="match status" value="1"/>
</dbReference>
<proteinExistence type="predicted"/>
<dbReference type="Pfam" id="PF00023">
    <property type="entry name" value="Ank"/>
    <property type="match status" value="1"/>
</dbReference>
<dbReference type="Gene3D" id="1.25.40.20">
    <property type="entry name" value="Ankyrin repeat-containing domain"/>
    <property type="match status" value="1"/>
</dbReference>
<evidence type="ECO:0000256" key="2">
    <source>
        <dbReference type="SAM" id="SignalP"/>
    </source>
</evidence>
<protein>
    <recommendedName>
        <fullName evidence="3">LysM domain-containing protein</fullName>
    </recommendedName>
</protein>
<dbReference type="InterPro" id="IPR002110">
    <property type="entry name" value="Ankyrin_rpt"/>
</dbReference>